<keyword evidence="1" id="KW-0378">Hydrolase</keyword>
<gene>
    <name evidence="1" type="ORF">E5336_00045</name>
</gene>
<evidence type="ECO:0000313" key="1">
    <source>
        <dbReference type="EMBL" id="TGY67207.1"/>
    </source>
</evidence>
<sequence length="315" mass="35589">MKKKLLFLLGAVSVLGAYYYQERRKKFDVPSAYRPLSMVTTPPWALEKPVVKAANELLSRLPRKDVDAFVSEETLNGVPVTIYSATNEEAPVVLYFHGGAFVYEAGPHYHEMMADYANASGCTIVFVHYRPEAYPAPLADAIQVLKAVYETTGKPVGVAGDSAGGCLAAALSLWARDHGMPLQAQMLIYPVLDREMTSVSMQEYTDTPLWNARANRAMWENYTQNGDFGYPQYVSPMRETDFSGLPSTYIEAQQFDCLRDEDLEYGRRLFEAGVPVRTYLNKGLFHGFDVLYSQDKTREIVLRRARRLKEMMENV</sequence>
<proteinExistence type="predicted"/>
<comment type="caution">
    <text evidence="1">The sequence shown here is derived from an EMBL/GenBank/DDBJ whole genome shotgun (WGS) entry which is preliminary data.</text>
</comment>
<keyword evidence="2" id="KW-1185">Reference proteome</keyword>
<accession>A0AC61RAV1</accession>
<dbReference type="Proteomes" id="UP000308836">
    <property type="component" value="Unassembled WGS sequence"/>
</dbReference>
<organism evidence="1 2">
    <name type="scientific">Dubosiella muris</name>
    <dbReference type="NCBI Taxonomy" id="3038133"/>
    <lineage>
        <taxon>Bacteria</taxon>
        <taxon>Bacillati</taxon>
        <taxon>Bacillota</taxon>
        <taxon>Erysipelotrichia</taxon>
        <taxon>Erysipelotrichales</taxon>
        <taxon>Erysipelotrichaceae</taxon>
        <taxon>Dubosiella</taxon>
    </lineage>
</organism>
<protein>
    <submittedName>
        <fullName evidence="1">Alpha/beta hydrolase</fullName>
    </submittedName>
</protein>
<dbReference type="EMBL" id="SRYG01000001">
    <property type="protein sequence ID" value="TGY67207.1"/>
    <property type="molecule type" value="Genomic_DNA"/>
</dbReference>
<name>A0AC61RAV1_9FIRM</name>
<reference evidence="1" key="1">
    <citation type="submission" date="2019-04" db="EMBL/GenBank/DDBJ databases">
        <title>Microbes associate with the intestines of laboratory mice.</title>
        <authorList>
            <person name="Navarre W."/>
            <person name="Wong E."/>
            <person name="Huang K."/>
            <person name="Tropini C."/>
            <person name="Ng K."/>
            <person name="Yu B."/>
        </authorList>
    </citation>
    <scope>NUCLEOTIDE SEQUENCE</scope>
    <source>
        <strain evidence="1">NM09_H32</strain>
    </source>
</reference>
<evidence type="ECO:0000313" key="2">
    <source>
        <dbReference type="Proteomes" id="UP000308836"/>
    </source>
</evidence>